<name>A0A815W7L8_9BILA</name>
<feature type="non-terminal residue" evidence="1">
    <location>
        <position position="1"/>
    </location>
</feature>
<dbReference type="EMBL" id="CAJOBJ010352078">
    <property type="protein sequence ID" value="CAF5209585.1"/>
    <property type="molecule type" value="Genomic_DNA"/>
</dbReference>
<protein>
    <submittedName>
        <fullName evidence="1">Uncharacterized protein</fullName>
    </submittedName>
</protein>
<dbReference type="Proteomes" id="UP000681720">
    <property type="component" value="Unassembled WGS sequence"/>
</dbReference>
<dbReference type="EMBL" id="CAJNOW010008766">
    <property type="protein sequence ID" value="CAF1544324.1"/>
    <property type="molecule type" value="Genomic_DNA"/>
</dbReference>
<reference evidence="1" key="1">
    <citation type="submission" date="2021-02" db="EMBL/GenBank/DDBJ databases">
        <authorList>
            <person name="Nowell W R."/>
        </authorList>
    </citation>
    <scope>NUCLEOTIDE SEQUENCE</scope>
</reference>
<evidence type="ECO:0000313" key="3">
    <source>
        <dbReference type="Proteomes" id="UP000663834"/>
    </source>
</evidence>
<proteinExistence type="predicted"/>
<comment type="caution">
    <text evidence="1">The sequence shown here is derived from an EMBL/GenBank/DDBJ whole genome shotgun (WGS) entry which is preliminary data.</text>
</comment>
<evidence type="ECO:0000313" key="2">
    <source>
        <dbReference type="EMBL" id="CAF5209585.1"/>
    </source>
</evidence>
<evidence type="ECO:0000313" key="1">
    <source>
        <dbReference type="EMBL" id="CAF1544324.1"/>
    </source>
</evidence>
<sequence>EFSVYAQEAEVLFDLNACFLIDSIEKQESLHIIEMTLSNEGHKITDDYLELTQKETEELSVSIVVGRLLCNLGEYDKSKKIL</sequence>
<dbReference type="Proteomes" id="UP000663834">
    <property type="component" value="Unassembled WGS sequence"/>
</dbReference>
<accession>A0A815W7L8</accession>
<gene>
    <name evidence="2" type="ORF">GIL414_LOCUS79339</name>
    <name evidence="1" type="ORF">KQP761_LOCUS17179</name>
</gene>
<dbReference type="AlphaFoldDB" id="A0A815W7L8"/>
<organism evidence="1 3">
    <name type="scientific">Rotaria magnacalcarata</name>
    <dbReference type="NCBI Taxonomy" id="392030"/>
    <lineage>
        <taxon>Eukaryota</taxon>
        <taxon>Metazoa</taxon>
        <taxon>Spiralia</taxon>
        <taxon>Gnathifera</taxon>
        <taxon>Rotifera</taxon>
        <taxon>Eurotatoria</taxon>
        <taxon>Bdelloidea</taxon>
        <taxon>Philodinida</taxon>
        <taxon>Philodinidae</taxon>
        <taxon>Rotaria</taxon>
    </lineage>
</organism>